<evidence type="ECO:0000313" key="1">
    <source>
        <dbReference type="EMBL" id="DAD79863.1"/>
    </source>
</evidence>
<proteinExistence type="predicted"/>
<sequence>MILKDLFSDISGFAEFVPGIDANTSFASLNSHAVTAYKRIANIISVPVYEKILEKKEDKLYDHLRTALANLTMANDTVFDVVRKRKANIEIYKYEQEALRRAYYENYYNAMDSIISLLNGSKDLGWDETRYYRMLEKLQIKTTEDFDLLYCIDLSYLFFFRCIPIQVEVLEETLSGYVDRAKNKPLVLPLINRALAKMVVSVALNRFDILEFPSTIRNLFIDSKVMRYGTQEQQRLLSLSAELREQANSLIKDVDLLLTDSEDTDIETETSFNLPEDKIQLMP</sequence>
<protein>
    <submittedName>
        <fullName evidence="1">Uncharacterized protein</fullName>
    </submittedName>
</protein>
<organism evidence="1">
    <name type="scientific">Siphoviridae sp. cthrG7</name>
    <dbReference type="NCBI Taxonomy" id="2826428"/>
    <lineage>
        <taxon>Viruses</taxon>
        <taxon>Duplodnaviria</taxon>
        <taxon>Heunggongvirae</taxon>
        <taxon>Uroviricota</taxon>
        <taxon>Caudoviricetes</taxon>
    </lineage>
</organism>
<dbReference type="EMBL" id="BK014874">
    <property type="protein sequence ID" value="DAD79863.1"/>
    <property type="molecule type" value="Genomic_DNA"/>
</dbReference>
<reference evidence="1" key="1">
    <citation type="journal article" date="2021" name="Proc. Natl. Acad. Sci. U.S.A.">
        <title>A Catalog of Tens of Thousands of Viruses from Human Metagenomes Reveals Hidden Associations with Chronic Diseases.</title>
        <authorList>
            <person name="Tisza M.J."/>
            <person name="Buck C.B."/>
        </authorList>
    </citation>
    <scope>NUCLEOTIDE SEQUENCE</scope>
    <source>
        <strain evidence="1">CthrG7</strain>
    </source>
</reference>
<name>A0A8S5MCP7_9CAUD</name>
<accession>A0A8S5MCP7</accession>